<evidence type="ECO:0000313" key="7">
    <source>
        <dbReference type="Proteomes" id="UP000033980"/>
    </source>
</evidence>
<dbReference type="PANTHER" id="PTHR30290:SF9">
    <property type="entry name" value="OLIGOPEPTIDE-BINDING PROTEIN APPA"/>
    <property type="match status" value="1"/>
</dbReference>
<dbReference type="InterPro" id="IPR039424">
    <property type="entry name" value="SBP_5"/>
</dbReference>
<comment type="caution">
    <text evidence="6">The sequence shown here is derived from an EMBL/GenBank/DDBJ whole genome shotgun (WGS) entry which is preliminary data.</text>
</comment>
<feature type="transmembrane region" description="Helical" evidence="4">
    <location>
        <begin position="20"/>
        <end position="42"/>
    </location>
</feature>
<evidence type="ECO:0000313" key="6">
    <source>
        <dbReference type="EMBL" id="KKS92981.1"/>
    </source>
</evidence>
<dbReference type="EMBL" id="LCFK01000030">
    <property type="protein sequence ID" value="KKS92981.1"/>
    <property type="molecule type" value="Genomic_DNA"/>
</dbReference>
<evidence type="ECO:0000256" key="2">
    <source>
        <dbReference type="ARBA" id="ARBA00022448"/>
    </source>
</evidence>
<dbReference type="Pfam" id="PF00496">
    <property type="entry name" value="SBP_bac_5"/>
    <property type="match status" value="2"/>
</dbReference>
<comment type="similarity">
    <text evidence="1">Belongs to the bacterial solute-binding protein 5 family.</text>
</comment>
<name>A0A0G1FCW1_9BACT</name>
<keyword evidence="4" id="KW-0472">Membrane</keyword>
<reference evidence="6 7" key="1">
    <citation type="journal article" date="2015" name="Nature">
        <title>rRNA introns, odd ribosomes, and small enigmatic genomes across a large radiation of phyla.</title>
        <authorList>
            <person name="Brown C.T."/>
            <person name="Hug L.A."/>
            <person name="Thomas B.C."/>
            <person name="Sharon I."/>
            <person name="Castelle C.J."/>
            <person name="Singh A."/>
            <person name="Wilkins M.J."/>
            <person name="Williams K.H."/>
            <person name="Banfield J.F."/>
        </authorList>
    </citation>
    <scope>NUCLEOTIDE SEQUENCE [LARGE SCALE GENOMIC DNA]</scope>
</reference>
<evidence type="ECO:0000256" key="1">
    <source>
        <dbReference type="ARBA" id="ARBA00005695"/>
    </source>
</evidence>
<evidence type="ECO:0000259" key="5">
    <source>
        <dbReference type="Pfam" id="PF00496"/>
    </source>
</evidence>
<dbReference type="Proteomes" id="UP000033980">
    <property type="component" value="Unassembled WGS sequence"/>
</dbReference>
<accession>A0A0G1FCW1</accession>
<feature type="domain" description="Solute-binding protein family 5" evidence="5">
    <location>
        <begin position="194"/>
        <end position="310"/>
    </location>
</feature>
<keyword evidence="4" id="KW-0812">Transmembrane</keyword>
<dbReference type="PANTHER" id="PTHR30290">
    <property type="entry name" value="PERIPLASMIC BINDING COMPONENT OF ABC TRANSPORTER"/>
    <property type="match status" value="1"/>
</dbReference>
<keyword evidence="2" id="KW-0813">Transport</keyword>
<feature type="domain" description="Solute-binding protein family 5" evidence="5">
    <location>
        <begin position="84"/>
        <end position="129"/>
    </location>
</feature>
<dbReference type="SUPFAM" id="SSF53850">
    <property type="entry name" value="Periplasmic binding protein-like II"/>
    <property type="match status" value="1"/>
</dbReference>
<evidence type="ECO:0000256" key="3">
    <source>
        <dbReference type="ARBA" id="ARBA00022729"/>
    </source>
</evidence>
<dbReference type="InterPro" id="IPR000914">
    <property type="entry name" value="SBP_5_dom"/>
</dbReference>
<keyword evidence="4" id="KW-1133">Transmembrane helix</keyword>
<protein>
    <submittedName>
        <fullName evidence="6">ABC-type dipeptide transport system, periplasmic component</fullName>
    </submittedName>
</protein>
<dbReference type="GO" id="GO:0015833">
    <property type="term" value="P:peptide transport"/>
    <property type="evidence" value="ECO:0007669"/>
    <property type="project" value="TreeGrafter"/>
</dbReference>
<evidence type="ECO:0000256" key="4">
    <source>
        <dbReference type="SAM" id="Phobius"/>
    </source>
</evidence>
<dbReference type="Gene3D" id="3.90.76.10">
    <property type="entry name" value="Dipeptide-binding Protein, Domain 1"/>
    <property type="match status" value="1"/>
</dbReference>
<dbReference type="Gene3D" id="3.10.105.10">
    <property type="entry name" value="Dipeptide-binding Protein, Domain 3"/>
    <property type="match status" value="1"/>
</dbReference>
<gene>
    <name evidence="6" type="ORF">UV68_C0030G0001</name>
</gene>
<feature type="non-terminal residue" evidence="6">
    <location>
        <position position="368"/>
    </location>
</feature>
<organism evidence="6 7">
    <name type="scientific">Candidatus Collierbacteria bacterium GW2011_GWC2_43_12</name>
    <dbReference type="NCBI Taxonomy" id="1618390"/>
    <lineage>
        <taxon>Bacteria</taxon>
        <taxon>Candidatus Collieribacteriota</taxon>
    </lineage>
</organism>
<sequence>MTNPFREKIWYVKGFVKKYLPQIGLSLTLTVTVAILGNIVLAKIPRPKTIYRIGIVGQFGTGQLPPYIINYLNAGLITLDGKHEPQPGLAEKWEIGDDGKTYTFYLRAGLKWNGGEEVKASDIKISIPNISIETVDPNIIRFHIPTKFSPFLSLLNIPLLNSSGKIIGDYDIRLKQKTSGVISQITVNTKDKILNFNVYQTPKQAITAYKLGQIDLALNLPSEYEEDVKGYGKIKKQIDLNRVAMIVFNQQDPNLKDKNVRQGIAYALKDKTLNHTEAITTISPASWAFNPLVKTYPYNPQRTNELIKASVNLELATTPDLLSVAESIRSQLISDKISINTKVVSSTPDQFQLFLTAYNIPSDPDQYR</sequence>
<proteinExistence type="inferred from homology"/>
<dbReference type="AlphaFoldDB" id="A0A0G1FCW1"/>
<dbReference type="GO" id="GO:1904680">
    <property type="term" value="F:peptide transmembrane transporter activity"/>
    <property type="evidence" value="ECO:0007669"/>
    <property type="project" value="TreeGrafter"/>
</dbReference>
<keyword evidence="3" id="KW-0732">Signal</keyword>
<dbReference type="Gene3D" id="3.40.190.10">
    <property type="entry name" value="Periplasmic binding protein-like II"/>
    <property type="match status" value="1"/>
</dbReference>